<dbReference type="AlphaFoldDB" id="A0A8J5GW09"/>
<evidence type="ECO:0000259" key="3">
    <source>
        <dbReference type="PROSITE" id="PS51140"/>
    </source>
</evidence>
<accession>A0A8J5GW09</accession>
<feature type="region of interest" description="Disordered" evidence="1">
    <location>
        <begin position="760"/>
        <end position="781"/>
    </location>
</feature>
<dbReference type="InterPro" id="IPR009060">
    <property type="entry name" value="UBA-like_sf"/>
</dbReference>
<evidence type="ECO:0000256" key="1">
    <source>
        <dbReference type="SAM" id="MobiDB-lite"/>
    </source>
</evidence>
<feature type="compositionally biased region" description="Polar residues" evidence="1">
    <location>
        <begin position="1"/>
        <end position="12"/>
    </location>
</feature>
<feature type="compositionally biased region" description="Low complexity" evidence="1">
    <location>
        <begin position="28"/>
        <end position="56"/>
    </location>
</feature>
<dbReference type="Proteomes" id="UP000734854">
    <property type="component" value="Unassembled WGS sequence"/>
</dbReference>
<dbReference type="Pfam" id="PF02845">
    <property type="entry name" value="CUE"/>
    <property type="match status" value="1"/>
</dbReference>
<dbReference type="PROSITE" id="PS51140">
    <property type="entry name" value="CUE"/>
    <property type="match status" value="1"/>
</dbReference>
<feature type="domain" description="CUE" evidence="3">
    <location>
        <begin position="584"/>
        <end position="627"/>
    </location>
</feature>
<dbReference type="PANTHER" id="PTHR21494">
    <property type="entry name" value="ACTIVATING SIGNAL COINTEGRATOR 1 COMPLEX SUBUNIT 2 ASC-1 COMPLEX SUBUNIT P100"/>
    <property type="match status" value="1"/>
</dbReference>
<dbReference type="SMART" id="SM00546">
    <property type="entry name" value="CUE"/>
    <property type="match status" value="1"/>
</dbReference>
<feature type="region of interest" description="Disordered" evidence="1">
    <location>
        <begin position="847"/>
        <end position="892"/>
    </location>
</feature>
<keyword evidence="5" id="KW-1185">Reference proteome</keyword>
<evidence type="ECO:0000313" key="4">
    <source>
        <dbReference type="EMBL" id="KAG6510991.1"/>
    </source>
</evidence>
<evidence type="ECO:0000256" key="2">
    <source>
        <dbReference type="SAM" id="Phobius"/>
    </source>
</evidence>
<name>A0A8J5GW09_ZINOF</name>
<feature type="compositionally biased region" description="Basic residues" evidence="1">
    <location>
        <begin position="866"/>
        <end position="886"/>
    </location>
</feature>
<proteinExistence type="predicted"/>
<feature type="region of interest" description="Disordered" evidence="1">
    <location>
        <begin position="1"/>
        <end position="88"/>
    </location>
</feature>
<dbReference type="GO" id="GO:0043130">
    <property type="term" value="F:ubiquitin binding"/>
    <property type="evidence" value="ECO:0007669"/>
    <property type="project" value="InterPro"/>
</dbReference>
<feature type="region of interest" description="Disordered" evidence="1">
    <location>
        <begin position="642"/>
        <end position="692"/>
    </location>
</feature>
<feature type="transmembrane region" description="Helical" evidence="2">
    <location>
        <begin position="303"/>
        <end position="323"/>
    </location>
</feature>
<dbReference type="Gene3D" id="1.10.8.10">
    <property type="entry name" value="DNA helicase RuvA subunit, C-terminal domain"/>
    <property type="match status" value="1"/>
</dbReference>
<dbReference type="InterPro" id="IPR003892">
    <property type="entry name" value="CUE"/>
</dbReference>
<evidence type="ECO:0000313" key="5">
    <source>
        <dbReference type="Proteomes" id="UP000734854"/>
    </source>
</evidence>
<feature type="compositionally biased region" description="Low complexity" evidence="1">
    <location>
        <begin position="855"/>
        <end position="865"/>
    </location>
</feature>
<dbReference type="InterPro" id="IPR052586">
    <property type="entry name" value="ASCC2"/>
</dbReference>
<comment type="caution">
    <text evidence="4">The sequence shown here is derived from an EMBL/GenBank/DDBJ whole genome shotgun (WGS) entry which is preliminary data.</text>
</comment>
<keyword evidence="2" id="KW-0472">Membrane</keyword>
<dbReference type="PANTHER" id="PTHR21494:SF0">
    <property type="entry name" value="ACTIVATING SIGNAL COINTEGRATOR 1 COMPLEX SUBUNIT 2"/>
    <property type="match status" value="1"/>
</dbReference>
<keyword evidence="2" id="KW-1133">Transmembrane helix</keyword>
<dbReference type="SUPFAM" id="SSF46934">
    <property type="entry name" value="UBA-like"/>
    <property type="match status" value="1"/>
</dbReference>
<reference evidence="4 5" key="1">
    <citation type="submission" date="2020-08" db="EMBL/GenBank/DDBJ databases">
        <title>Plant Genome Project.</title>
        <authorList>
            <person name="Zhang R.-G."/>
        </authorList>
    </citation>
    <scope>NUCLEOTIDE SEQUENCE [LARGE SCALE GENOMIC DNA]</scope>
    <source>
        <tissue evidence="4">Rhizome</tissue>
    </source>
</reference>
<organism evidence="4 5">
    <name type="scientific">Zingiber officinale</name>
    <name type="common">Ginger</name>
    <name type="synonym">Amomum zingiber</name>
    <dbReference type="NCBI Taxonomy" id="94328"/>
    <lineage>
        <taxon>Eukaryota</taxon>
        <taxon>Viridiplantae</taxon>
        <taxon>Streptophyta</taxon>
        <taxon>Embryophyta</taxon>
        <taxon>Tracheophyta</taxon>
        <taxon>Spermatophyta</taxon>
        <taxon>Magnoliopsida</taxon>
        <taxon>Liliopsida</taxon>
        <taxon>Zingiberales</taxon>
        <taxon>Zingiberaceae</taxon>
        <taxon>Zingiber</taxon>
    </lineage>
</organism>
<sequence>MSSAPPQRSQGSRAPYGYQKKFVPRNNPPSSTSTTTAAASSSSSSSSSSTNPSISTGGNLPPSLTTALRNSSSSSSGSRSKEKRGDGGNFIAYLPHDEAIACGLSADAGGLDAIESQMVVDLLNDELSRILKMRPKDFWREVARNDELLEFLDSYLQFRNRWYDFTHRGARGVVAGVIVGELELCRRVFMILYRMSSNKDPGAHPNDCLSMKEHTALLQEKNLLDLPKLLEICAIYGHENEELTKSLVVNAIKAQPKLLNKIDEVVSHFLNIVQTMHERCSSSLEVLFLNLRIIFFRKKSKKFSFVLIYINGVFFSCYSYIYYPSKRLPLKFLLRLTRYCFHLEDKKFMDVVNCIRIFWRQVMDFVNDAIMTLDAFAATYAPASLYFSLLEFSHGGGDMLKTLARLHDSLLPCLQKSFKIISSSKSDMASNPNDMVTDTLISQRILSGRIVNFGWKLLDYCYLSDTPIEDNLQTTSKMLPAKVEDPVIRGDIIVHTMKEINEEISYNFSENHGNERFLQKLEKEFKILNHINNLQRNGWLYMDEEQFQYLINIASPLNTKSWERESTILTPSIDGKAQTDETVIAESKISQIKDLFPEYGRGFLSACLEVYNQNPEEVIQRILEGTLHEDLLSLDTSLEQIPSRKQASGRNDKGKGLLIDLEPKGNIPSSMGPMSMSKVEDGPTSSSFSSSVGRYTRKTDIDVADSAILDYKTTKDAAKTAALAAEYEYEDEYDDSFDDLGLSIPESVSEEADYLTERVRPIPGMPTGSEIETSSNSNSKWNSKKTQFYVKDGKNYSYKVSGSVAVLNAQDAALVNEAQKEMIHGLGRGGNLPIGAVRRLLDAEEKDNQISDPAGDSGRGNSSQRGRGRRGGGNHHRKDRAIRKHLSGMTGH</sequence>
<dbReference type="InterPro" id="IPR041800">
    <property type="entry name" value="ASCC2_CUE"/>
</dbReference>
<dbReference type="CDD" id="cd14364">
    <property type="entry name" value="CUE_ASCC2"/>
    <property type="match status" value="1"/>
</dbReference>
<dbReference type="EMBL" id="JACMSC010000008">
    <property type="protein sequence ID" value="KAG6510991.1"/>
    <property type="molecule type" value="Genomic_DNA"/>
</dbReference>
<gene>
    <name evidence="4" type="ORF">ZIOFF_029040</name>
</gene>
<keyword evidence="2" id="KW-0812">Transmembrane</keyword>
<protein>
    <recommendedName>
        <fullName evidence="3">CUE domain-containing protein</fullName>
    </recommendedName>
</protein>